<reference evidence="1" key="3">
    <citation type="submission" date="2015-04" db="UniProtKB">
        <authorList>
            <consortium name="EnsemblPlants"/>
        </authorList>
    </citation>
    <scope>IDENTIFICATION</scope>
</reference>
<evidence type="ECO:0000313" key="2">
    <source>
        <dbReference type="Proteomes" id="UP000032180"/>
    </source>
</evidence>
<evidence type="ECO:0000313" key="1">
    <source>
        <dbReference type="EnsemblPlants" id="LPERR09G04490.1"/>
    </source>
</evidence>
<dbReference type="EnsemblPlants" id="LPERR09G04490.1">
    <property type="protein sequence ID" value="LPERR09G04490.1"/>
    <property type="gene ID" value="LPERR09G04490"/>
</dbReference>
<dbReference type="Proteomes" id="UP000032180">
    <property type="component" value="Chromosome 9"/>
</dbReference>
<organism evidence="1 2">
    <name type="scientific">Leersia perrieri</name>
    <dbReference type="NCBI Taxonomy" id="77586"/>
    <lineage>
        <taxon>Eukaryota</taxon>
        <taxon>Viridiplantae</taxon>
        <taxon>Streptophyta</taxon>
        <taxon>Embryophyta</taxon>
        <taxon>Tracheophyta</taxon>
        <taxon>Spermatophyta</taxon>
        <taxon>Magnoliopsida</taxon>
        <taxon>Liliopsida</taxon>
        <taxon>Poales</taxon>
        <taxon>Poaceae</taxon>
        <taxon>BOP clade</taxon>
        <taxon>Oryzoideae</taxon>
        <taxon>Oryzeae</taxon>
        <taxon>Oryzinae</taxon>
        <taxon>Leersia</taxon>
    </lineage>
</organism>
<protein>
    <submittedName>
        <fullName evidence="1">Uncharacterized protein</fullName>
    </submittedName>
</protein>
<reference evidence="2" key="2">
    <citation type="submission" date="2013-12" db="EMBL/GenBank/DDBJ databases">
        <authorList>
            <person name="Yu Y."/>
            <person name="Lee S."/>
            <person name="de Baynast K."/>
            <person name="Wissotski M."/>
            <person name="Liu L."/>
            <person name="Talag J."/>
            <person name="Goicoechea J."/>
            <person name="Angelova A."/>
            <person name="Jetty R."/>
            <person name="Kudrna D."/>
            <person name="Golser W."/>
            <person name="Rivera L."/>
            <person name="Zhang J."/>
            <person name="Wing R."/>
        </authorList>
    </citation>
    <scope>NUCLEOTIDE SEQUENCE</scope>
</reference>
<sequence>MASRTKVVKARATAAHDNGAAMVSIHDIPYHLLEDSRGRELEDILLHLVSAACLVCAAYAC</sequence>
<keyword evidence="2" id="KW-1185">Reference proteome</keyword>
<name>A0A0D9XCP4_9ORYZ</name>
<dbReference type="HOGENOM" id="CLU_2925954_0_0_1"/>
<reference evidence="1 2" key="1">
    <citation type="submission" date="2012-08" db="EMBL/GenBank/DDBJ databases">
        <title>Oryza genome evolution.</title>
        <authorList>
            <person name="Wing R.A."/>
        </authorList>
    </citation>
    <scope>NUCLEOTIDE SEQUENCE</scope>
</reference>
<proteinExistence type="predicted"/>
<dbReference type="AlphaFoldDB" id="A0A0D9XCP4"/>
<accession>A0A0D9XCP4</accession>
<dbReference type="Gramene" id="LPERR09G04490.1">
    <property type="protein sequence ID" value="LPERR09G04490.1"/>
    <property type="gene ID" value="LPERR09G04490"/>
</dbReference>